<keyword evidence="3" id="KW-0106">Calcium</keyword>
<dbReference type="InterPro" id="IPR051171">
    <property type="entry name" value="CaCA"/>
</dbReference>
<feature type="domain" description="Calx-beta" evidence="5">
    <location>
        <begin position="885"/>
        <end position="986"/>
    </location>
</feature>
<proteinExistence type="predicted"/>
<dbReference type="InterPro" id="IPR010620">
    <property type="entry name" value="SBBP_repeat"/>
</dbReference>
<dbReference type="Gene3D" id="2.60.40.2030">
    <property type="match status" value="6"/>
</dbReference>
<feature type="domain" description="Calx-beta" evidence="5">
    <location>
        <begin position="1352"/>
        <end position="1453"/>
    </location>
</feature>
<evidence type="ECO:0000256" key="4">
    <source>
        <dbReference type="ARBA" id="ARBA00023065"/>
    </source>
</evidence>
<dbReference type="PRINTS" id="PR00313">
    <property type="entry name" value="CABNDNGRPT"/>
</dbReference>
<feature type="domain" description="Calx-beta" evidence="5">
    <location>
        <begin position="1232"/>
        <end position="1338"/>
    </location>
</feature>
<feature type="non-terminal residue" evidence="6">
    <location>
        <position position="1"/>
    </location>
</feature>
<dbReference type="InterPro" id="IPR003644">
    <property type="entry name" value="Calx_beta"/>
</dbReference>
<evidence type="ECO:0000256" key="1">
    <source>
        <dbReference type="ARBA" id="ARBA00022729"/>
    </source>
</evidence>
<dbReference type="InterPro" id="IPR011049">
    <property type="entry name" value="Serralysin-like_metalloprot_C"/>
</dbReference>
<dbReference type="InterPro" id="IPR018511">
    <property type="entry name" value="Hemolysin-typ_Ca-bd_CS"/>
</dbReference>
<dbReference type="Pfam" id="PF03160">
    <property type="entry name" value="Calx-beta"/>
    <property type="match status" value="4"/>
</dbReference>
<dbReference type="Pfam" id="PF06739">
    <property type="entry name" value="SBBP"/>
    <property type="match status" value="4"/>
</dbReference>
<protein>
    <submittedName>
        <fullName evidence="6">Calx-beta domain-containing protein</fullName>
    </submittedName>
</protein>
<name>A0ABT5A5N0_9CYAN</name>
<dbReference type="Pfam" id="PF00353">
    <property type="entry name" value="HemolysinCabind"/>
    <property type="match status" value="2"/>
</dbReference>
<dbReference type="Proteomes" id="UP001212123">
    <property type="component" value="Unassembled WGS sequence"/>
</dbReference>
<dbReference type="SUPFAM" id="SSF89260">
    <property type="entry name" value="Collagen-binding domain"/>
    <property type="match status" value="1"/>
</dbReference>
<evidence type="ECO:0000313" key="7">
    <source>
        <dbReference type="Proteomes" id="UP001212123"/>
    </source>
</evidence>
<dbReference type="Pfam" id="PF04151">
    <property type="entry name" value="PPC"/>
    <property type="match status" value="1"/>
</dbReference>
<sequence>GKKTVSGTLNLSDGILGGTTLETSGATIWTGSSLYAGDGAIWNNTSTGTIDLQSDADFQWFWWNQTQATFNNAGTFTKSNGTTTDESHIGSFFNNTGTVKVNKGKLRFLSGYTQTAGTTNLSGGSLAFDYSPLNLQGGNLTGIGTITGNVNNSGGQINPGNTIGTLNITGDYSQSGTGTLNLELSSATTFDKFNISGAADIGGILKLNLTGGFTPTIGTKFTVLTYGSATTKSFNSIEGIDISSSLAFAPTSTGKNLILEVVDQVKDLGTINFTNPQSVTDFVGDTDLFDFYRFNVTTAGNVQLKLTNLTANANVWLVDSLGRTIAQGIKTGTANEVVSSVVDAGTYYVRVFRPAAGNNTNYSLQVATSKNPWPVQFGTSGQERNSGVSNDRAGSVFAAGYTNGAFAGNTNAGNYDGYITKYNPDGSQAWIKQFGTSGTDYALGTGNDNAGNVYAAGYTNGAFTGATNLGSNDGFITKYTAAGTLAWVKQFGTAADDTSVGISVDSNGNSYIIGKTYGAFAGNVTQGAYDAYIAKYDTNGTQTWIKQFGTNQDDEAIGVSLDSNDNIYVLGSTAGAFAGNTNVSGFDVFVSKYNSSGTQAWVKQLSSSGNNYANINGISTDSTGNVFITGYTDGAFSGNTSLGSYDGFVAKYSTTGTLAWVRQFGTTSEDYSIASKTDSAGNTYVAGWTSGQLTGNTALGGYDGFLAKYNTSGTRLWVKQFGTSSNDYANGLSIDNLGNIYISGWTDGSFPTYTNQGGQDSYIALFDTNGNQLSIPAIPAAITVTATDASAAETATGITPNPGTFTLTRTGDLTQAITVNYTLSGIATNGADYSSLPGTVNFAAGVSSATVTVTPTDDNIFEGTETAILTLATGAGYILGTTTSATVNITDNDPQPSISINDVSVTEGNSGTTNATFTLTLSHPSSQPITVNYATADGTATTADLDYNAATFTVTFAPGETSKTVNVAVVGDIKSENPETFTVNLSNATNATITKAQGVGTITNDDLPIITLAATDSNAGETATGVTPNPGTFTLTRTGDLTQPITVNYTLSGSATNATDYSSLPGTVNFAVGDSTAIVTVTPTDDNIFEGTETAILTLITGTGYALDVTTSAVVNIADNDLPSISLAVSPASVVEDGPTNLVYTFTRTGTTANALTVNYGVGGNATFNTDYTQTGADSFTATTGTITFSAGSSTATLTVDPTADTTVETDETVVLTLATAPGYTIDTPAAVTGTITNDDSSALPVISVAATDASAAETATGIAANPGQFTLTRLGGNINQAVTVNYTLTGTATNGTDYTSLPTSVTFAAGSSTAIVTVTPTDDTIFEATETAILTLATGTGYTVSTTNTAATVNITDNDLQPTINFSANQTIVEGNTNPQNVIYTVTLSNASTQTITVQYATANGTAIAGSDYTSTSGTLTFNPGVTSQVINIPILNDSLNEANETFTLNLTTATNATLGTAKTATTTITDTLSASVTTTLPSGVENLTLTGTAAINGTGNANNNVFQGNSANNTLTGLDGNDTYRFLANTALGTDTITETTTGGIDNLDFTGTTAAVNVNLGVATSQTVNSNLKLILSANNVIENATGGTGNDRLTGNTLNNTLNGGSGNDQLQGLAGDDILWGGLGDDILTGGLGNDQYRFQGNGVFSSSLGVDYITQFDAGQDKIALSLGTFNAITNTLGQSLTDFAVVDDDELVNASNARIVYSQSTGSLFYNQDGNILGTGTVFEFARLGNLDITLASSDFILIA</sequence>
<gene>
    <name evidence="6" type="ORF">PN492_11840</name>
</gene>
<dbReference type="SUPFAM" id="SSF141072">
    <property type="entry name" value="CalX-like"/>
    <property type="match status" value="6"/>
</dbReference>
<dbReference type="InterPro" id="IPR007280">
    <property type="entry name" value="Peptidase_C_arc/bac"/>
</dbReference>
<feature type="domain" description="Calx-beta" evidence="5">
    <location>
        <begin position="771"/>
        <end position="872"/>
    </location>
</feature>
<accession>A0ABT5A5N0</accession>
<keyword evidence="4" id="KW-0813">Transport</keyword>
<dbReference type="SUPFAM" id="SSF63829">
    <property type="entry name" value="Calcium-dependent phosphotriesterase"/>
    <property type="match status" value="1"/>
</dbReference>
<keyword evidence="4" id="KW-0406">Ion transport</keyword>
<dbReference type="InterPro" id="IPR001343">
    <property type="entry name" value="Hemolysn_Ca-bd"/>
</dbReference>
<dbReference type="PROSITE" id="PS00330">
    <property type="entry name" value="HEMOLYSIN_CALCIUM"/>
    <property type="match status" value="2"/>
</dbReference>
<organism evidence="6 7">
    <name type="scientific">Dolichospermum circinale CS-537/01</name>
    <dbReference type="NCBI Taxonomy" id="3021739"/>
    <lineage>
        <taxon>Bacteria</taxon>
        <taxon>Bacillati</taxon>
        <taxon>Cyanobacteriota</taxon>
        <taxon>Cyanophyceae</taxon>
        <taxon>Nostocales</taxon>
        <taxon>Aphanizomenonaceae</taxon>
        <taxon>Dolichospermum</taxon>
        <taxon>Dolichospermum circinale</taxon>
    </lineage>
</organism>
<evidence type="ECO:0000256" key="2">
    <source>
        <dbReference type="ARBA" id="ARBA00022737"/>
    </source>
</evidence>
<comment type="caution">
    <text evidence="6">The sequence shown here is derived from an EMBL/GenBank/DDBJ whole genome shotgun (WGS) entry which is preliminary data.</text>
</comment>
<evidence type="ECO:0000259" key="5">
    <source>
        <dbReference type="SMART" id="SM00237"/>
    </source>
</evidence>
<keyword evidence="1" id="KW-0732">Signal</keyword>
<dbReference type="SUPFAM" id="SSF51120">
    <property type="entry name" value="beta-Roll"/>
    <property type="match status" value="1"/>
</dbReference>
<evidence type="ECO:0000313" key="6">
    <source>
        <dbReference type="EMBL" id="MDB9487229.1"/>
    </source>
</evidence>
<feature type="domain" description="Calx-beta" evidence="5">
    <location>
        <begin position="1113"/>
        <end position="1219"/>
    </location>
</feature>
<dbReference type="PANTHER" id="PTHR11878">
    <property type="entry name" value="SODIUM/CALCIUM EXCHANGER"/>
    <property type="match status" value="1"/>
</dbReference>
<feature type="domain" description="Calx-beta" evidence="5">
    <location>
        <begin position="1000"/>
        <end position="1100"/>
    </location>
</feature>
<dbReference type="InterPro" id="IPR038081">
    <property type="entry name" value="CalX-like_sf"/>
</dbReference>
<keyword evidence="7" id="KW-1185">Reference proteome</keyword>
<dbReference type="PANTHER" id="PTHR11878:SF65">
    <property type="entry name" value="NA_CA-EXCHANGE PROTEIN, ISOFORM G"/>
    <property type="match status" value="1"/>
</dbReference>
<dbReference type="Gene3D" id="2.60.120.380">
    <property type="match status" value="1"/>
</dbReference>
<evidence type="ECO:0000256" key="3">
    <source>
        <dbReference type="ARBA" id="ARBA00022837"/>
    </source>
</evidence>
<dbReference type="Gene3D" id="2.150.10.10">
    <property type="entry name" value="Serralysin-like metalloprotease, C-terminal"/>
    <property type="match status" value="1"/>
</dbReference>
<dbReference type="SMART" id="SM00237">
    <property type="entry name" value="Calx_beta"/>
    <property type="match status" value="6"/>
</dbReference>
<reference evidence="6 7" key="1">
    <citation type="submission" date="2023-01" db="EMBL/GenBank/DDBJ databases">
        <title>Genomes from the Australian National Cyanobacteria Reference Collection.</title>
        <authorList>
            <person name="Willis A."/>
            <person name="Lee E.M.F."/>
        </authorList>
    </citation>
    <scope>NUCLEOTIDE SEQUENCE [LARGE SCALE GENOMIC DNA]</scope>
    <source>
        <strain evidence="6 7">CS-537/01</strain>
    </source>
</reference>
<dbReference type="RefSeq" id="WP_271805608.1">
    <property type="nucleotide sequence ID" value="NZ_JAQMTU010000071.1"/>
</dbReference>
<keyword evidence="2" id="KW-0677">Repeat</keyword>
<dbReference type="EMBL" id="JAQMTU010000071">
    <property type="protein sequence ID" value="MDB9487229.1"/>
    <property type="molecule type" value="Genomic_DNA"/>
</dbReference>